<protein>
    <submittedName>
        <fullName evidence="1">Uncharacterized protein</fullName>
    </submittedName>
</protein>
<evidence type="ECO:0000313" key="2">
    <source>
        <dbReference type="Proteomes" id="UP000499080"/>
    </source>
</evidence>
<evidence type="ECO:0000313" key="1">
    <source>
        <dbReference type="EMBL" id="GBN95693.1"/>
    </source>
</evidence>
<name>A0A4Y2T7B8_ARAVE</name>
<sequence length="78" mass="8413">MRTAVEIHVLYWSVRVNGAVQRSITAFSYISPLHRSVLKKDMEAAALSSLASPIMAFRALNSPPPDRYATGGVNGLPG</sequence>
<accession>A0A4Y2T7B8</accession>
<comment type="caution">
    <text evidence="1">The sequence shown here is derived from an EMBL/GenBank/DDBJ whole genome shotgun (WGS) entry which is preliminary data.</text>
</comment>
<proteinExistence type="predicted"/>
<dbReference type="AlphaFoldDB" id="A0A4Y2T7B8"/>
<organism evidence="1 2">
    <name type="scientific">Araneus ventricosus</name>
    <name type="common">Orbweaver spider</name>
    <name type="synonym">Epeira ventricosa</name>
    <dbReference type="NCBI Taxonomy" id="182803"/>
    <lineage>
        <taxon>Eukaryota</taxon>
        <taxon>Metazoa</taxon>
        <taxon>Ecdysozoa</taxon>
        <taxon>Arthropoda</taxon>
        <taxon>Chelicerata</taxon>
        <taxon>Arachnida</taxon>
        <taxon>Araneae</taxon>
        <taxon>Araneomorphae</taxon>
        <taxon>Entelegynae</taxon>
        <taxon>Araneoidea</taxon>
        <taxon>Araneidae</taxon>
        <taxon>Araneus</taxon>
    </lineage>
</organism>
<dbReference type="EMBL" id="BGPR01026174">
    <property type="protein sequence ID" value="GBN95693.1"/>
    <property type="molecule type" value="Genomic_DNA"/>
</dbReference>
<gene>
    <name evidence="1" type="ORF">AVEN_20839_1</name>
</gene>
<dbReference type="Proteomes" id="UP000499080">
    <property type="component" value="Unassembled WGS sequence"/>
</dbReference>
<keyword evidence="2" id="KW-1185">Reference proteome</keyword>
<reference evidence="1 2" key="1">
    <citation type="journal article" date="2019" name="Sci. Rep.">
        <title>Orb-weaving spider Araneus ventricosus genome elucidates the spidroin gene catalogue.</title>
        <authorList>
            <person name="Kono N."/>
            <person name="Nakamura H."/>
            <person name="Ohtoshi R."/>
            <person name="Moran D.A.P."/>
            <person name="Shinohara A."/>
            <person name="Yoshida Y."/>
            <person name="Fujiwara M."/>
            <person name="Mori M."/>
            <person name="Tomita M."/>
            <person name="Arakawa K."/>
        </authorList>
    </citation>
    <scope>NUCLEOTIDE SEQUENCE [LARGE SCALE GENOMIC DNA]</scope>
</reference>